<organism evidence="2">
    <name type="scientific">Phoenicopteridae parvo-like hybrid virus</name>
    <dbReference type="NCBI Taxonomy" id="2794528"/>
    <lineage>
        <taxon>Viruses</taxon>
        <taxon>Monodnaviria</taxon>
        <taxon>Shotokuvirae</taxon>
        <taxon>Cossaviricota</taxon>
        <taxon>Quintoviricetes</taxon>
        <taxon>Piccovirales</taxon>
        <taxon>Parvoviridae</taxon>
    </lineage>
</organism>
<feature type="region of interest" description="Disordered" evidence="1">
    <location>
        <begin position="18"/>
        <end position="74"/>
    </location>
</feature>
<reference evidence="2" key="1">
    <citation type="submission" date="2020-09" db="EMBL/GenBank/DDBJ databases">
        <authorList>
            <person name="Dai Z."/>
            <person name="Yang S."/>
            <person name="Zhang W."/>
        </authorList>
    </citation>
    <scope>NUCLEOTIDE SEQUENCE</scope>
    <source>
        <strain evidence="2">Par083par013</strain>
    </source>
</reference>
<evidence type="ECO:0000313" key="2">
    <source>
        <dbReference type="EMBL" id="QTE03742.1"/>
    </source>
</evidence>
<name>A0A8A4XD54_9VIRU</name>
<dbReference type="EMBL" id="MW046374">
    <property type="protein sequence ID" value="QTE03742.1"/>
    <property type="molecule type" value="Genomic_DNA"/>
</dbReference>
<evidence type="ECO:0000256" key="1">
    <source>
        <dbReference type="SAM" id="MobiDB-lite"/>
    </source>
</evidence>
<accession>A0A8A4XD54</accession>
<reference evidence="2" key="2">
    <citation type="journal article" date="2022" name="Gigascience">
        <title>Parvovirus dark matter in the cloaca of wild birds.</title>
        <authorList>
            <person name="Dai Z."/>
            <person name="Wang H."/>
            <person name="Wu H."/>
            <person name="Zhang Q."/>
            <person name="Ji L."/>
            <person name="Wang X."/>
            <person name="Shen Q."/>
            <person name="Yang S."/>
            <person name="Ma X."/>
            <person name="Shan T."/>
            <person name="Zhang W."/>
        </authorList>
    </citation>
    <scope>NUCLEOTIDE SEQUENCE</scope>
    <source>
        <strain evidence="2">Par083par013</strain>
    </source>
</reference>
<proteinExistence type="predicted"/>
<protein>
    <submittedName>
        <fullName evidence="2">Uncharacterized protein</fullName>
    </submittedName>
</protein>
<sequence>MPGGSHFRRWYAARNAMRERGTWRGGDQPTHSVPATEEGEPPAQRPRTEEPSTSDSPDSLPELENSPTAEGEYNMSSTNGFSVLAWVSDSNRLTNRESDLSEENKNRITKELLLDFCCLVGMRWNMEITILTIDGTMYAFGRNTRFGMSDRTLKNALGNLSNYVTFIRGSPESTAEDLARFKVCKEKWQVPEQTSDSASGWDPSEPASTSTLIKRKRF</sequence>
<feature type="region of interest" description="Disordered" evidence="1">
    <location>
        <begin position="191"/>
        <end position="218"/>
    </location>
</feature>